<protein>
    <recommendedName>
        <fullName evidence="4">Secreted protein</fullName>
    </recommendedName>
</protein>
<proteinExistence type="predicted"/>
<name>A0ABN9BER6_9NEOB</name>
<accession>A0ABN9BER6</accession>
<keyword evidence="1" id="KW-0812">Transmembrane</keyword>
<evidence type="ECO:0000313" key="3">
    <source>
        <dbReference type="Proteomes" id="UP001162483"/>
    </source>
</evidence>
<feature type="transmembrane region" description="Helical" evidence="1">
    <location>
        <begin position="12"/>
        <end position="32"/>
    </location>
</feature>
<organism evidence="2 3">
    <name type="scientific">Staurois parvus</name>
    <dbReference type="NCBI Taxonomy" id="386267"/>
    <lineage>
        <taxon>Eukaryota</taxon>
        <taxon>Metazoa</taxon>
        <taxon>Chordata</taxon>
        <taxon>Craniata</taxon>
        <taxon>Vertebrata</taxon>
        <taxon>Euteleostomi</taxon>
        <taxon>Amphibia</taxon>
        <taxon>Batrachia</taxon>
        <taxon>Anura</taxon>
        <taxon>Neobatrachia</taxon>
        <taxon>Ranoidea</taxon>
        <taxon>Ranidae</taxon>
        <taxon>Staurois</taxon>
    </lineage>
</organism>
<reference evidence="2" key="1">
    <citation type="submission" date="2023-05" db="EMBL/GenBank/DDBJ databases">
        <authorList>
            <person name="Stuckert A."/>
        </authorList>
    </citation>
    <scope>NUCLEOTIDE SEQUENCE</scope>
</reference>
<dbReference type="Proteomes" id="UP001162483">
    <property type="component" value="Unassembled WGS sequence"/>
</dbReference>
<evidence type="ECO:0000313" key="2">
    <source>
        <dbReference type="EMBL" id="CAI9546064.1"/>
    </source>
</evidence>
<sequence>MTLGRKGLTSGAIKGLTVWCFTVLSVCALCCNHATQSHTKQKHAAVYFLCLLAGGSSVLFTYRSLPRQCCLAIAR</sequence>
<evidence type="ECO:0008006" key="4">
    <source>
        <dbReference type="Google" id="ProtNLM"/>
    </source>
</evidence>
<keyword evidence="3" id="KW-1185">Reference proteome</keyword>
<dbReference type="EMBL" id="CATNWA010003710">
    <property type="protein sequence ID" value="CAI9546064.1"/>
    <property type="molecule type" value="Genomic_DNA"/>
</dbReference>
<keyword evidence="1" id="KW-0472">Membrane</keyword>
<feature type="transmembrane region" description="Helical" evidence="1">
    <location>
        <begin position="44"/>
        <end position="62"/>
    </location>
</feature>
<comment type="caution">
    <text evidence="2">The sequence shown here is derived from an EMBL/GenBank/DDBJ whole genome shotgun (WGS) entry which is preliminary data.</text>
</comment>
<gene>
    <name evidence="2" type="ORF">SPARVUS_LOCUS2780263</name>
</gene>
<keyword evidence="1" id="KW-1133">Transmembrane helix</keyword>
<evidence type="ECO:0000256" key="1">
    <source>
        <dbReference type="SAM" id="Phobius"/>
    </source>
</evidence>